<dbReference type="InterPro" id="IPR010177">
    <property type="entry name" value="Paired_CXXCH_1"/>
</dbReference>
<dbReference type="InterPro" id="IPR023155">
    <property type="entry name" value="Cyt_c-552/4"/>
</dbReference>
<dbReference type="RefSeq" id="WP_008516257.1">
    <property type="nucleotide sequence ID" value="NZ_ACJM01000006.1"/>
</dbReference>
<organism evidence="4 5">
    <name type="scientific">Dethiobacter alkaliphilus AHT 1</name>
    <dbReference type="NCBI Taxonomy" id="555088"/>
    <lineage>
        <taxon>Bacteria</taxon>
        <taxon>Bacillati</taxon>
        <taxon>Bacillota</taxon>
        <taxon>Dethiobacteria</taxon>
        <taxon>Dethiobacterales</taxon>
        <taxon>Dethiobacteraceae</taxon>
        <taxon>Dethiobacter</taxon>
    </lineage>
</organism>
<dbReference type="InterPro" id="IPR036280">
    <property type="entry name" value="Multihaem_cyt_sf"/>
</dbReference>
<evidence type="ECO:0000259" key="3">
    <source>
        <dbReference type="Pfam" id="PF13435"/>
    </source>
</evidence>
<protein>
    <submittedName>
        <fullName evidence="4">Multiheme cytochrome</fullName>
    </submittedName>
</protein>
<evidence type="ECO:0000313" key="5">
    <source>
        <dbReference type="Proteomes" id="UP000006443"/>
    </source>
</evidence>
<dbReference type="EMBL" id="ACJM01000006">
    <property type="protein sequence ID" value="EEG77761.1"/>
    <property type="molecule type" value="Genomic_DNA"/>
</dbReference>
<dbReference type="eggNOG" id="COG2010">
    <property type="taxonomic scope" value="Bacteria"/>
</dbReference>
<dbReference type="Proteomes" id="UP000006443">
    <property type="component" value="Unassembled WGS sequence"/>
</dbReference>
<name>C0GG72_DETAL</name>
<proteinExistence type="predicted"/>
<comment type="caution">
    <text evidence="4">The sequence shown here is derived from an EMBL/GenBank/DDBJ whole genome shotgun (WGS) entry which is preliminary data.</text>
</comment>
<dbReference type="Gene3D" id="1.10.1130.10">
    <property type="entry name" value="Flavocytochrome C3, Chain A"/>
    <property type="match status" value="1"/>
</dbReference>
<dbReference type="Pfam" id="PF09699">
    <property type="entry name" value="Paired_CXXCH_1"/>
    <property type="match status" value="1"/>
</dbReference>
<gene>
    <name evidence="4" type="ORF">DealDRAFT_1481</name>
</gene>
<dbReference type="AlphaFoldDB" id="C0GG72"/>
<evidence type="ECO:0000256" key="1">
    <source>
        <dbReference type="ARBA" id="ARBA00022729"/>
    </source>
</evidence>
<keyword evidence="1" id="KW-0732">Signal</keyword>
<accession>C0GG72</accession>
<dbReference type="PANTHER" id="PTHR35038">
    <property type="entry name" value="DISSIMILATORY SULFITE REDUCTASE SIRA"/>
    <property type="match status" value="1"/>
</dbReference>
<dbReference type="Pfam" id="PF13435">
    <property type="entry name" value="Cytochrome_C554"/>
    <property type="match status" value="1"/>
</dbReference>
<evidence type="ECO:0000313" key="4">
    <source>
        <dbReference type="EMBL" id="EEG77761.1"/>
    </source>
</evidence>
<keyword evidence="5" id="KW-1185">Reference proteome</keyword>
<reference evidence="4 5" key="1">
    <citation type="submission" date="2009-02" db="EMBL/GenBank/DDBJ databases">
        <title>Sequencing of the draft genome and assembly of Dethiobacter alkaliphilus AHT 1.</title>
        <authorList>
            <consortium name="US DOE Joint Genome Institute (JGI-PGF)"/>
            <person name="Lucas S."/>
            <person name="Copeland A."/>
            <person name="Lapidus A."/>
            <person name="Glavina del Rio T."/>
            <person name="Dalin E."/>
            <person name="Tice H."/>
            <person name="Bruce D."/>
            <person name="Goodwin L."/>
            <person name="Pitluck S."/>
            <person name="Larimer F."/>
            <person name="Land M.L."/>
            <person name="Hauser L."/>
            <person name="Muyzer G."/>
        </authorList>
    </citation>
    <scope>NUCLEOTIDE SEQUENCE [LARGE SCALE GENOMIC DNA]</scope>
    <source>
        <strain evidence="4 5">AHT 1</strain>
    </source>
</reference>
<feature type="domain" description="Cytochrome c-552/4" evidence="3">
    <location>
        <begin position="161"/>
        <end position="205"/>
    </location>
</feature>
<feature type="domain" description="Doubled CXXCH motif" evidence="2">
    <location>
        <begin position="323"/>
        <end position="356"/>
    </location>
</feature>
<dbReference type="InterPro" id="IPR051829">
    <property type="entry name" value="Multiheme_Cytochr_ET"/>
</dbReference>
<sequence length="403" mass="44146">MTKSVIIGAVLIGVLVLVAVFVLPNGEADPEVPPENGNGEQVAQAEYVGSDSCQGCHSEAYAGWLQTEHPYMIQEADEIWPEAAAALEEALADPESEFVEIGRGHGRIESLDEIQYVVGQRWKQRFVVKTEEGFAFLQSQYYPLGADGPGLYVYGAGRIYEDRCLACHATGFDLEAANNLDRTADDYRLESVTAELGVGCEACHGPGSIHAGSPAADNIQNPRDHSTQAQNDFCGFCHARNNGHVELEGREDPVGYQVGGDLRDVTRPLSLATGENVWRMVIDDETEGYYDREEEGSMRFFADGAARSHRMAYNDLEQNNEKFAAMSCIDCHNPHSENSLTADSFDELCAQCHDETFDIDEIMPLRAMSSNTPDIRTHTFFPGGVGNPNDDVIPMAVPPSDID</sequence>
<dbReference type="STRING" id="555088.DealDRAFT_1481"/>
<evidence type="ECO:0000259" key="2">
    <source>
        <dbReference type="Pfam" id="PF09699"/>
    </source>
</evidence>
<dbReference type="SUPFAM" id="SSF48695">
    <property type="entry name" value="Multiheme cytochromes"/>
    <property type="match status" value="1"/>
</dbReference>
<dbReference type="PANTHER" id="PTHR35038:SF8">
    <property type="entry name" value="C-TYPE POLYHEME CYTOCHROME OMCC"/>
    <property type="match status" value="1"/>
</dbReference>